<protein>
    <submittedName>
        <fullName evidence="1">Uncharacterized protein</fullName>
    </submittedName>
</protein>
<dbReference type="EMBL" id="KN837395">
    <property type="protein sequence ID" value="KIJ25868.1"/>
    <property type="molecule type" value="Genomic_DNA"/>
</dbReference>
<dbReference type="HOGENOM" id="CLU_118208_0_0_1"/>
<keyword evidence="2" id="KW-1185">Reference proteome</keyword>
<dbReference type="OrthoDB" id="2686689at2759"/>
<evidence type="ECO:0000313" key="1">
    <source>
        <dbReference type="EMBL" id="KIJ25868.1"/>
    </source>
</evidence>
<proteinExistence type="predicted"/>
<evidence type="ECO:0000313" key="2">
    <source>
        <dbReference type="Proteomes" id="UP000054279"/>
    </source>
</evidence>
<dbReference type="AlphaFoldDB" id="A0A0C9T9Y8"/>
<accession>A0A0C9T9Y8</accession>
<dbReference type="Proteomes" id="UP000054279">
    <property type="component" value="Unassembled WGS sequence"/>
</dbReference>
<reference evidence="1 2" key="1">
    <citation type="submission" date="2014-06" db="EMBL/GenBank/DDBJ databases">
        <title>Evolutionary Origins and Diversification of the Mycorrhizal Mutualists.</title>
        <authorList>
            <consortium name="DOE Joint Genome Institute"/>
            <consortium name="Mycorrhizal Genomics Consortium"/>
            <person name="Kohler A."/>
            <person name="Kuo A."/>
            <person name="Nagy L.G."/>
            <person name="Floudas D."/>
            <person name="Copeland A."/>
            <person name="Barry K.W."/>
            <person name="Cichocki N."/>
            <person name="Veneault-Fourrey C."/>
            <person name="LaButti K."/>
            <person name="Lindquist E.A."/>
            <person name="Lipzen A."/>
            <person name="Lundell T."/>
            <person name="Morin E."/>
            <person name="Murat C."/>
            <person name="Riley R."/>
            <person name="Ohm R."/>
            <person name="Sun H."/>
            <person name="Tunlid A."/>
            <person name="Henrissat B."/>
            <person name="Grigoriev I.V."/>
            <person name="Hibbett D.S."/>
            <person name="Martin F."/>
        </authorList>
    </citation>
    <scope>NUCLEOTIDE SEQUENCE [LARGE SCALE GENOMIC DNA]</scope>
    <source>
        <strain evidence="1 2">SS14</strain>
    </source>
</reference>
<name>A0A0C9T9Y8_SPHS4</name>
<sequence>MEESEYDILPIEWIKDAVQCLGALAKALSVAWATAKNREPGNIHKVLPFVVAHTGRRGHPCKEFNPEFLQEAMSAKHSITIEKLAKTLGIHQNTLRTHMKKCNVSKTFDNMSADDLDILVKANLQEQAP</sequence>
<organism evidence="1 2">
    <name type="scientific">Sphaerobolus stellatus (strain SS14)</name>
    <dbReference type="NCBI Taxonomy" id="990650"/>
    <lineage>
        <taxon>Eukaryota</taxon>
        <taxon>Fungi</taxon>
        <taxon>Dikarya</taxon>
        <taxon>Basidiomycota</taxon>
        <taxon>Agaricomycotina</taxon>
        <taxon>Agaricomycetes</taxon>
        <taxon>Phallomycetidae</taxon>
        <taxon>Geastrales</taxon>
        <taxon>Sphaerobolaceae</taxon>
        <taxon>Sphaerobolus</taxon>
    </lineage>
</organism>
<gene>
    <name evidence="1" type="ORF">M422DRAFT_273150</name>
</gene>